<feature type="transmembrane region" description="Helical" evidence="8">
    <location>
        <begin position="458"/>
        <end position="476"/>
    </location>
</feature>
<dbReference type="GO" id="GO:0034204">
    <property type="term" value="P:lipid translocation"/>
    <property type="evidence" value="ECO:0007669"/>
    <property type="project" value="TreeGrafter"/>
</dbReference>
<feature type="non-terminal residue" evidence="9">
    <location>
        <position position="1"/>
    </location>
</feature>
<gene>
    <name evidence="9" type="ORF">METZ01_LOCUS111207</name>
</gene>
<keyword evidence="2" id="KW-1003">Cell membrane</keyword>
<feature type="transmembrane region" description="Helical" evidence="8">
    <location>
        <begin position="316"/>
        <end position="339"/>
    </location>
</feature>
<dbReference type="PANTHER" id="PTHR47019">
    <property type="entry name" value="LIPID II FLIPPASE MURJ"/>
    <property type="match status" value="1"/>
</dbReference>
<feature type="transmembrane region" description="Helical" evidence="8">
    <location>
        <begin position="351"/>
        <end position="368"/>
    </location>
</feature>
<evidence type="ECO:0000256" key="7">
    <source>
        <dbReference type="ARBA" id="ARBA00023136"/>
    </source>
</evidence>
<keyword evidence="6 8" id="KW-1133">Transmembrane helix</keyword>
<evidence type="ECO:0000256" key="2">
    <source>
        <dbReference type="ARBA" id="ARBA00022475"/>
    </source>
</evidence>
<dbReference type="PIRSF" id="PIRSF002869">
    <property type="entry name" value="MviN"/>
    <property type="match status" value="1"/>
</dbReference>
<dbReference type="AlphaFoldDB" id="A0A381X2C1"/>
<keyword evidence="5" id="KW-0573">Peptidoglycan synthesis</keyword>
<name>A0A381X2C1_9ZZZZ</name>
<keyword evidence="4" id="KW-0133">Cell shape</keyword>
<keyword evidence="7 8" id="KW-0472">Membrane</keyword>
<dbReference type="InterPro" id="IPR004268">
    <property type="entry name" value="MurJ"/>
</dbReference>
<dbReference type="PANTHER" id="PTHR47019:SF1">
    <property type="entry name" value="LIPID II FLIPPASE MURJ"/>
    <property type="match status" value="1"/>
</dbReference>
<evidence type="ECO:0000256" key="5">
    <source>
        <dbReference type="ARBA" id="ARBA00022984"/>
    </source>
</evidence>
<evidence type="ECO:0000313" key="9">
    <source>
        <dbReference type="EMBL" id="SVA58353.1"/>
    </source>
</evidence>
<feature type="transmembrane region" description="Helical" evidence="8">
    <location>
        <begin position="417"/>
        <end position="437"/>
    </location>
</feature>
<protein>
    <recommendedName>
        <fullName evidence="10">Murein biosynthesis integral membrane protein MurJ</fullName>
    </recommendedName>
</protein>
<evidence type="ECO:0008006" key="10">
    <source>
        <dbReference type="Google" id="ProtNLM"/>
    </source>
</evidence>
<evidence type="ECO:0000256" key="3">
    <source>
        <dbReference type="ARBA" id="ARBA00022692"/>
    </source>
</evidence>
<organism evidence="9">
    <name type="scientific">marine metagenome</name>
    <dbReference type="NCBI Taxonomy" id="408172"/>
    <lineage>
        <taxon>unclassified sequences</taxon>
        <taxon>metagenomes</taxon>
        <taxon>ecological metagenomes</taxon>
    </lineage>
</organism>
<evidence type="ECO:0000256" key="4">
    <source>
        <dbReference type="ARBA" id="ARBA00022960"/>
    </source>
</evidence>
<dbReference type="GO" id="GO:0005886">
    <property type="term" value="C:plasma membrane"/>
    <property type="evidence" value="ECO:0007669"/>
    <property type="project" value="UniProtKB-SubCell"/>
</dbReference>
<reference evidence="9" key="1">
    <citation type="submission" date="2018-05" db="EMBL/GenBank/DDBJ databases">
        <authorList>
            <person name="Lanie J.A."/>
            <person name="Ng W.-L."/>
            <person name="Kazmierczak K.M."/>
            <person name="Andrzejewski T.M."/>
            <person name="Davidsen T.M."/>
            <person name="Wayne K.J."/>
            <person name="Tettelin H."/>
            <person name="Glass J.I."/>
            <person name="Rusch D."/>
            <person name="Podicherti R."/>
            <person name="Tsui H.-C.T."/>
            <person name="Winkler M.E."/>
        </authorList>
    </citation>
    <scope>NUCLEOTIDE SEQUENCE</scope>
</reference>
<feature type="transmembrane region" description="Helical" evidence="8">
    <location>
        <begin position="7"/>
        <end position="32"/>
    </location>
</feature>
<feature type="transmembrane region" description="Helical" evidence="8">
    <location>
        <begin position="276"/>
        <end position="295"/>
    </location>
</feature>
<dbReference type="NCBIfam" id="TIGR01695">
    <property type="entry name" value="murJ_mviN"/>
    <property type="match status" value="1"/>
</dbReference>
<dbReference type="PRINTS" id="PR01806">
    <property type="entry name" value="VIRFACTRMVIN"/>
</dbReference>
<accession>A0A381X2C1</accession>
<feature type="transmembrane region" description="Helical" evidence="8">
    <location>
        <begin position="127"/>
        <end position="150"/>
    </location>
</feature>
<dbReference type="GO" id="GO:0015648">
    <property type="term" value="F:lipid-linked peptidoglycan transporter activity"/>
    <property type="evidence" value="ECO:0007669"/>
    <property type="project" value="TreeGrafter"/>
</dbReference>
<dbReference type="GO" id="GO:0009252">
    <property type="term" value="P:peptidoglycan biosynthetic process"/>
    <property type="evidence" value="ECO:0007669"/>
    <property type="project" value="UniProtKB-KW"/>
</dbReference>
<feature type="transmembrane region" description="Helical" evidence="8">
    <location>
        <begin position="84"/>
        <end position="107"/>
    </location>
</feature>
<feature type="transmembrane region" description="Helical" evidence="8">
    <location>
        <begin position="496"/>
        <end position="524"/>
    </location>
</feature>
<dbReference type="GO" id="GO:0008360">
    <property type="term" value="P:regulation of cell shape"/>
    <property type="evidence" value="ECO:0007669"/>
    <property type="project" value="UniProtKB-KW"/>
</dbReference>
<dbReference type="HAMAP" id="MF_02078">
    <property type="entry name" value="MurJ_MviN"/>
    <property type="match status" value="1"/>
</dbReference>
<evidence type="ECO:0000256" key="1">
    <source>
        <dbReference type="ARBA" id="ARBA00004651"/>
    </source>
</evidence>
<feature type="transmembrane region" description="Helical" evidence="8">
    <location>
        <begin position="389"/>
        <end position="405"/>
    </location>
</feature>
<dbReference type="EMBL" id="UINC01013520">
    <property type="protein sequence ID" value="SVA58353.1"/>
    <property type="molecule type" value="Genomic_DNA"/>
</dbReference>
<feature type="transmembrane region" description="Helical" evidence="8">
    <location>
        <begin position="157"/>
        <end position="179"/>
    </location>
</feature>
<dbReference type="InterPro" id="IPR051050">
    <property type="entry name" value="Lipid_II_flippase_MurJ/MviN"/>
</dbReference>
<evidence type="ECO:0000256" key="6">
    <source>
        <dbReference type="ARBA" id="ARBA00022989"/>
    </source>
</evidence>
<evidence type="ECO:0000256" key="8">
    <source>
        <dbReference type="SAM" id="Phobius"/>
    </source>
</evidence>
<sequence>VDQRSRAAILVGVGIFFSRISGFIRDIVFAFFFGNTGLADVWRVALKTPNVIQNLLGEGTLSASVIPIYAELLEDERTEDAGRFAGATLGILVVVAGGAALLGVLLAPPLLPLVLFRWDVEKVALTVTMIQILFPMTAVLVASAWALAILNSHRRFFVSYVAPVAWNGAIILALVVLGFGSGWSERTLLLAVAWSALLGGVLQFAVQLPYVIPLLRHFRISVSRRVTGIREAIHNFIPVVSARGAVNIGSLLEMFAAALLAEGAVAALGYAQTLYLLPISLFGMAIAVAELPELSRQRALPLKEMGERISVALERIHFLLVPSAVAFLIFGDLLIGGIYQRGSFLAADTPVVHGILGVYALGLLATAASRVLSSTFYALRDTRTPARMAYLRVTVSLAVGVPLMFPLDRFGSTGLHYGAVGLAFGSSTAAWLEYILLRRSLTRTIGPHGPRPGIRWRIAAAASVAALVAILARWTLESVVPPKEALTFEWLGEGFSWLVLPAHAIGTTLLFGVVYLVVAHHFGVRVDLIRLFRRDTGNS</sequence>
<proteinExistence type="inferred from homology"/>
<dbReference type="Pfam" id="PF03023">
    <property type="entry name" value="MurJ"/>
    <property type="match status" value="1"/>
</dbReference>
<feature type="transmembrane region" description="Helical" evidence="8">
    <location>
        <begin position="191"/>
        <end position="215"/>
    </location>
</feature>
<keyword evidence="3 8" id="KW-0812">Transmembrane</keyword>
<dbReference type="CDD" id="cd13123">
    <property type="entry name" value="MATE_MurJ_like"/>
    <property type="match status" value="1"/>
</dbReference>
<feature type="transmembrane region" description="Helical" evidence="8">
    <location>
        <begin position="52"/>
        <end position="72"/>
    </location>
</feature>
<comment type="subcellular location">
    <subcellularLocation>
        <location evidence="1">Cell membrane</location>
        <topology evidence="1">Multi-pass membrane protein</topology>
    </subcellularLocation>
</comment>